<keyword evidence="2" id="KW-1185">Reference proteome</keyword>
<dbReference type="Proteomes" id="UP000028761">
    <property type="component" value="Chromosome 11"/>
</dbReference>
<dbReference type="PANTHER" id="PTHR12138">
    <property type="entry name" value="PRIMATE-EXPANDED PROTEIN FAMILY"/>
    <property type="match status" value="1"/>
</dbReference>
<proteinExistence type="predicted"/>
<reference evidence="1 2" key="1">
    <citation type="submission" date="2012-03" db="EMBL/GenBank/DDBJ databases">
        <title>Whole Genome Assembly of Papio anubis.</title>
        <authorList>
            <person name="Liu Y.L."/>
            <person name="Abraham K.A."/>
            <person name="Akbar H.A."/>
            <person name="Ali S.A."/>
            <person name="Anosike U.A."/>
            <person name="Aqrawi P.A."/>
            <person name="Arias F.A."/>
            <person name="Attaway T.A."/>
            <person name="Awwad R.A."/>
            <person name="Babu C.B."/>
            <person name="Bandaranaike D.B."/>
            <person name="Battles P.B."/>
            <person name="Bell A.B."/>
            <person name="Beltran B.B."/>
            <person name="Berhane-Mersha D.B."/>
            <person name="Bess C.B."/>
            <person name="Bickham C.B."/>
            <person name="Bolden T.B."/>
            <person name="Carter K.C."/>
            <person name="Chau D.C."/>
            <person name="Chavez A.C."/>
            <person name="Clerc-Blankenburg K.C."/>
            <person name="Coyle M.C."/>
            <person name="Dao M.D."/>
            <person name="Davila M.L.D."/>
            <person name="Davy-Carroll L.D."/>
            <person name="Denson S.D."/>
            <person name="Dinh H.D."/>
            <person name="Fernandez S.F."/>
            <person name="Fernando P.F."/>
            <person name="Forbes L.F."/>
            <person name="Francis C.F."/>
            <person name="Francisco L.F."/>
            <person name="Fu Q.F."/>
            <person name="Garcia-Iii R.G."/>
            <person name="Garrett T.G."/>
            <person name="Gross S.G."/>
            <person name="Gubbala S.G."/>
            <person name="Hirani K.H."/>
            <person name="Hogues M.H."/>
            <person name="Hollins B.H."/>
            <person name="Jackson L.J."/>
            <person name="Javaid M.J."/>
            <person name="Jhangiani S.J."/>
            <person name="Johnson A.J."/>
            <person name="Johnson B.J."/>
            <person name="Jones J.J."/>
            <person name="Joshi V.J."/>
            <person name="Kalu J.K."/>
            <person name="Khan N.K."/>
            <person name="Korchina V.K."/>
            <person name="Kovar C.K."/>
            <person name="Lago L.L."/>
            <person name="Lara F.L."/>
            <person name="Le T.-K.L."/>
            <person name="Lee S.L."/>
            <person name="Legall-Iii F.L."/>
            <person name="Lemon S.L."/>
            <person name="Liu J.L."/>
            <person name="Liu Y.-S.L."/>
            <person name="Liyanage D.L."/>
            <person name="Lopez J.L."/>
            <person name="Lorensuhewa L.L."/>
            <person name="Mata R.M."/>
            <person name="Mathew T.M."/>
            <person name="Mercado C.M."/>
            <person name="Mercado I.M."/>
            <person name="Morales K.M."/>
            <person name="Morgan M.M."/>
            <person name="Munidasa M.M."/>
            <person name="Ngo D.N."/>
            <person name="Nguyen L.N."/>
            <person name="Nguyen T.N."/>
            <person name="Nguyen N.N."/>
            <person name="Obregon M.O."/>
            <person name="Okwuonu G.O."/>
            <person name="Ongeri F.O."/>
            <person name="Onwere C.O."/>
            <person name="Osifeso I.O."/>
            <person name="Parra A.P."/>
            <person name="Patil S.P."/>
            <person name="Perez A.P."/>
            <person name="Perez Y.P."/>
            <person name="Pham C.P."/>
            <person name="Pu L.-L.P."/>
            <person name="Puazo M.P."/>
            <person name="Quiroz J.Q."/>
            <person name="Rouhana J.R."/>
            <person name="Ruiz M.R."/>
            <person name="Ruiz S.-J.R."/>
            <person name="Saada N.S."/>
            <person name="Santibanez J.S."/>
            <person name="Scheel M.S."/>
            <person name="Schneider B.S."/>
            <person name="Simmons D.S."/>
            <person name="Sisson I.S."/>
            <person name="Tang L.-Y.T."/>
            <person name="Thornton R.T."/>
            <person name="Tisius J.T."/>
            <person name="Toledanes G.T."/>
            <person name="Trejos Z.T."/>
            <person name="Usmani K.U."/>
            <person name="Varghese R.V."/>
            <person name="Vattathil S.V."/>
            <person name="Vee V.V."/>
            <person name="Walker D.W."/>
            <person name="Weissenberger G.W."/>
            <person name="White C.W."/>
            <person name="Williams A.W."/>
            <person name="Woodworth J.W."/>
            <person name="Wright R.W."/>
            <person name="Zhu Y.Z."/>
            <person name="Han Y.H."/>
            <person name="Newsham I.N."/>
            <person name="Nazareth L.N."/>
            <person name="Worley K.W."/>
            <person name="Muzny D.M."/>
            <person name="Rogers J.R."/>
            <person name="Gibbs R.G."/>
        </authorList>
    </citation>
    <scope>NUCLEOTIDE SEQUENCE [LARGE SCALE GENOMIC DNA]</scope>
</reference>
<organism evidence="1 2">
    <name type="scientific">Papio anubis</name>
    <name type="common">Olive baboon</name>
    <dbReference type="NCBI Taxonomy" id="9555"/>
    <lineage>
        <taxon>Eukaryota</taxon>
        <taxon>Metazoa</taxon>
        <taxon>Chordata</taxon>
        <taxon>Craniata</taxon>
        <taxon>Vertebrata</taxon>
        <taxon>Euteleostomi</taxon>
        <taxon>Mammalia</taxon>
        <taxon>Eutheria</taxon>
        <taxon>Euarchontoglires</taxon>
        <taxon>Primates</taxon>
        <taxon>Haplorrhini</taxon>
        <taxon>Catarrhini</taxon>
        <taxon>Cercopithecidae</taxon>
        <taxon>Cercopithecinae</taxon>
        <taxon>Papio</taxon>
    </lineage>
</organism>
<dbReference type="Ensembl" id="ENSPANT00000070926.1">
    <property type="protein sequence ID" value="ENSPANP00000060123.1"/>
    <property type="gene ID" value="ENSPANG00000047882.1"/>
</dbReference>
<protein>
    <submittedName>
        <fullName evidence="1">Uncharacterized protein</fullName>
    </submittedName>
</protein>
<reference evidence="1" key="3">
    <citation type="submission" date="2025-09" db="UniProtKB">
        <authorList>
            <consortium name="Ensembl"/>
        </authorList>
    </citation>
    <scope>IDENTIFICATION</scope>
</reference>
<dbReference type="GeneTree" id="ENSGT00940000166143"/>
<evidence type="ECO:0000313" key="1">
    <source>
        <dbReference type="Ensembl" id="ENSPANP00000060123.1"/>
    </source>
</evidence>
<evidence type="ECO:0000313" key="2">
    <source>
        <dbReference type="Proteomes" id="UP000028761"/>
    </source>
</evidence>
<dbReference type="AlphaFoldDB" id="A0A8I5NYB2"/>
<reference evidence="1" key="2">
    <citation type="submission" date="2025-08" db="UniProtKB">
        <authorList>
            <consortium name="Ensembl"/>
        </authorList>
    </citation>
    <scope>IDENTIFICATION</scope>
</reference>
<sequence length="166" mass="18301">MPPPPNPSWVKYPRDADLHSVLQVSATIINRNEKWGQLGLPVHAGWRGVFRGRGGCWEQGPIWAVPSPPSSTLVSSRPAAEGFPEAWPRAPLIKLLQGWRGQSLTLLPRLQCSGVITAHCSLDLLGLSDPPTSASRIAGTTDMHHHARPFFFFFCREDRVSLCYPG</sequence>
<dbReference type="PRINTS" id="PR02045">
    <property type="entry name" value="F138DOMAIN"/>
</dbReference>
<accession>A0A8I5NYB2</accession>
<name>A0A8I5NYB2_PAPAN</name>
<dbReference type="PANTHER" id="PTHR12138:SF162">
    <property type="entry name" value="CHROMOSOME UNDETERMINED SCAFFOLD_275, WHOLE GENOME SHOTGUN SEQUENCE"/>
    <property type="match status" value="1"/>
</dbReference>